<dbReference type="EMBL" id="CAJNRG010016140">
    <property type="protein sequence ID" value="CAF2192695.1"/>
    <property type="molecule type" value="Genomic_DNA"/>
</dbReference>
<accession>A0A814NT38</accession>
<evidence type="ECO:0000313" key="4">
    <source>
        <dbReference type="EMBL" id="CAF2192695.1"/>
    </source>
</evidence>
<feature type="transmembrane region" description="Helical" evidence="1">
    <location>
        <begin position="195"/>
        <end position="213"/>
    </location>
</feature>
<evidence type="ECO:0000313" key="2">
    <source>
        <dbReference type="EMBL" id="CAF1096561.1"/>
    </source>
</evidence>
<dbReference type="Proteomes" id="UP000663887">
    <property type="component" value="Unassembled WGS sequence"/>
</dbReference>
<reference evidence="2" key="1">
    <citation type="submission" date="2021-02" db="EMBL/GenBank/DDBJ databases">
        <authorList>
            <person name="Nowell W R."/>
        </authorList>
    </citation>
    <scope>NUCLEOTIDE SEQUENCE</scope>
</reference>
<dbReference type="EMBL" id="CAJOBF010001252">
    <property type="protein sequence ID" value="CAF3930541.1"/>
    <property type="molecule type" value="Genomic_DNA"/>
</dbReference>
<dbReference type="AlphaFoldDB" id="A0A814NT38"/>
<feature type="transmembrane region" description="Helical" evidence="1">
    <location>
        <begin position="101"/>
        <end position="126"/>
    </location>
</feature>
<organism evidence="2 7">
    <name type="scientific">Rotaria magnacalcarata</name>
    <dbReference type="NCBI Taxonomy" id="392030"/>
    <lineage>
        <taxon>Eukaryota</taxon>
        <taxon>Metazoa</taxon>
        <taxon>Spiralia</taxon>
        <taxon>Gnathifera</taxon>
        <taxon>Rotifera</taxon>
        <taxon>Eurotatoria</taxon>
        <taxon>Bdelloidea</taxon>
        <taxon>Philodinida</taxon>
        <taxon>Philodinidae</taxon>
        <taxon>Rotaria</taxon>
    </lineage>
</organism>
<name>A0A814NT38_9BILA</name>
<dbReference type="Proteomes" id="UP000663855">
    <property type="component" value="Unassembled WGS sequence"/>
</dbReference>
<evidence type="ECO:0000313" key="6">
    <source>
        <dbReference type="EMBL" id="CAF4136265.1"/>
    </source>
</evidence>
<proteinExistence type="predicted"/>
<evidence type="ECO:0000313" key="8">
    <source>
        <dbReference type="Proteomes" id="UP000663866"/>
    </source>
</evidence>
<dbReference type="Proteomes" id="UP000663856">
    <property type="component" value="Unassembled WGS sequence"/>
</dbReference>
<gene>
    <name evidence="2" type="ORF">CJN711_LOCUS6938</name>
    <name evidence="6" type="ORF">OVN521_LOCUS22808</name>
    <name evidence="5" type="ORF">UXM345_LOCUS12167</name>
    <name evidence="3" type="ORF">WKI299_LOCUS6348</name>
    <name evidence="4" type="ORF">XDN619_LOCUS32370</name>
</gene>
<dbReference type="EMBL" id="CAJOBG010005020">
    <property type="protein sequence ID" value="CAF4136265.1"/>
    <property type="molecule type" value="Genomic_DNA"/>
</dbReference>
<feature type="transmembrane region" description="Helical" evidence="1">
    <location>
        <begin position="68"/>
        <end position="89"/>
    </location>
</feature>
<keyword evidence="8" id="KW-1185">Reference proteome</keyword>
<dbReference type="Proteomes" id="UP000663842">
    <property type="component" value="Unassembled WGS sequence"/>
</dbReference>
<evidence type="ECO:0000313" key="5">
    <source>
        <dbReference type="EMBL" id="CAF3930541.1"/>
    </source>
</evidence>
<sequence length="216" mass="24162">MGLHPRNCLTHYHLIGLTGVVAVSLILVIVGGSLSAWCIRYGETFECHSLLHSERAYSCLFKLMPTGVIFSLIISLFMFIILIIGRVYAEYTGIAKKEYQLVARLVNIFALSLAIVLVMIVLLQWYHPSTNSSTKILIAMVPISEPTNNSTKPKKEENIVFQLISSDHPLYLKAVAAKRRPITSYHENLNHGPNLFFAAAILLFVALLIFVLAHRV</sequence>
<keyword evidence="1" id="KW-0472">Membrane</keyword>
<dbReference type="EMBL" id="CAJNOV010002266">
    <property type="protein sequence ID" value="CAF1096561.1"/>
    <property type="molecule type" value="Genomic_DNA"/>
</dbReference>
<evidence type="ECO:0000313" key="3">
    <source>
        <dbReference type="EMBL" id="CAF2028860.1"/>
    </source>
</evidence>
<dbReference type="Proteomes" id="UP000663866">
    <property type="component" value="Unassembled WGS sequence"/>
</dbReference>
<keyword evidence="1" id="KW-0812">Transmembrane</keyword>
<evidence type="ECO:0000256" key="1">
    <source>
        <dbReference type="SAM" id="Phobius"/>
    </source>
</evidence>
<evidence type="ECO:0000313" key="7">
    <source>
        <dbReference type="Proteomes" id="UP000663855"/>
    </source>
</evidence>
<comment type="caution">
    <text evidence="2">The sequence shown here is derived from an EMBL/GenBank/DDBJ whole genome shotgun (WGS) entry which is preliminary data.</text>
</comment>
<protein>
    <submittedName>
        <fullName evidence="2">Uncharacterized protein</fullName>
    </submittedName>
</protein>
<dbReference type="EMBL" id="CAJNRF010001848">
    <property type="protein sequence ID" value="CAF2028860.1"/>
    <property type="molecule type" value="Genomic_DNA"/>
</dbReference>
<feature type="transmembrane region" description="Helical" evidence="1">
    <location>
        <begin position="12"/>
        <end position="34"/>
    </location>
</feature>
<keyword evidence="1" id="KW-1133">Transmembrane helix</keyword>